<dbReference type="Pfam" id="PF08005">
    <property type="entry name" value="PHR"/>
    <property type="match status" value="1"/>
</dbReference>
<dbReference type="PANTHER" id="PTHR45774">
    <property type="entry name" value="BTB/POZ DOMAIN-CONTAINING"/>
    <property type="match status" value="1"/>
</dbReference>
<keyword evidence="4" id="KW-0833">Ubl conjugation pathway</keyword>
<dbReference type="InterPro" id="IPR000210">
    <property type="entry name" value="BTB/POZ_dom"/>
</dbReference>
<dbReference type="GO" id="GO:0000932">
    <property type="term" value="C:P-body"/>
    <property type="evidence" value="ECO:0007669"/>
    <property type="project" value="TreeGrafter"/>
</dbReference>
<proteinExistence type="predicted"/>
<dbReference type="SUPFAM" id="SSF54695">
    <property type="entry name" value="POZ domain"/>
    <property type="match status" value="1"/>
</dbReference>
<comment type="caution">
    <text evidence="7">The sequence shown here is derived from an EMBL/GenBank/DDBJ whole genome shotgun (WGS) entry which is preliminary data.</text>
</comment>
<gene>
    <name evidence="7" type="primary">RvY_11150-1</name>
    <name evidence="7" type="synonym">RvY_11150.1</name>
    <name evidence="7" type="ORF">RvY_11150</name>
</gene>
<sequence>MPSSANGRKQASNQQRAAAAAENANETSPSASPPAGNAAASSSSIPVPELRERGNSVSARGSISNGEGQDQQMNVVHNQQDPVASWCWQNGKSSVYERLAYLYNNTVLSDVLFVVGKGAAEERVPAHKFVLSMGSPVFDAMFNGNLATLDTEIHIPDIEPAAFSALLKFLYTDDFGDISHYSVMTTLYAAKKYSVPALQMACVEFLKRNLRADNAFLLVAQARLFDETELAALCMETIDQNTSEAINAEGSGFLELDHETLCAVLERDTLHIREIKLFIAIDKWAEQECIRQGKPTIPGRKREVLGAALELIRFPVMTIEEFANVPARNGLLTDTEVKDLFLYFTLNPKPETRFLEIPRSCVVGKEYTVTRFQQTDNRWGYSGTADRIRFSVDRQVYVVGLGLYGSVHGPADYLVTLQIILSSNQKVVAQHDTNFSSDGSESIFRVNFKKPVEIQPNIHYTISSCLKGPDSFYGTRGIRKVVKQTSTQSPVVFNFIYSPGNNNGTSVEDGQIPEIVFLIP</sequence>
<keyword evidence="3" id="KW-0963">Cytoplasm</keyword>
<protein>
    <recommendedName>
        <fullName evidence="6">BTB domain-containing protein</fullName>
    </recommendedName>
</protein>
<evidence type="ECO:0000256" key="5">
    <source>
        <dbReference type="SAM" id="MobiDB-lite"/>
    </source>
</evidence>
<evidence type="ECO:0000256" key="2">
    <source>
        <dbReference type="ARBA" id="ARBA00004906"/>
    </source>
</evidence>
<evidence type="ECO:0000256" key="3">
    <source>
        <dbReference type="ARBA" id="ARBA00022490"/>
    </source>
</evidence>
<organism evidence="7 8">
    <name type="scientific">Ramazzottius varieornatus</name>
    <name type="common">Water bear</name>
    <name type="synonym">Tardigrade</name>
    <dbReference type="NCBI Taxonomy" id="947166"/>
    <lineage>
        <taxon>Eukaryota</taxon>
        <taxon>Metazoa</taxon>
        <taxon>Ecdysozoa</taxon>
        <taxon>Tardigrada</taxon>
        <taxon>Eutardigrada</taxon>
        <taxon>Parachela</taxon>
        <taxon>Hypsibioidea</taxon>
        <taxon>Ramazzottiidae</taxon>
        <taxon>Ramazzottius</taxon>
    </lineage>
</organism>
<evidence type="ECO:0000313" key="8">
    <source>
        <dbReference type="Proteomes" id="UP000186922"/>
    </source>
</evidence>
<name>A0A1D1VHL4_RAMVA</name>
<feature type="domain" description="BTB" evidence="6">
    <location>
        <begin position="109"/>
        <end position="174"/>
    </location>
</feature>
<dbReference type="InterPro" id="IPR038648">
    <property type="entry name" value="PHR_sf"/>
</dbReference>
<comment type="subcellular location">
    <subcellularLocation>
        <location evidence="1">Cytoplasm</location>
    </subcellularLocation>
</comment>
<evidence type="ECO:0000259" key="6">
    <source>
        <dbReference type="PROSITE" id="PS50097"/>
    </source>
</evidence>
<dbReference type="GO" id="GO:0022008">
    <property type="term" value="P:neurogenesis"/>
    <property type="evidence" value="ECO:0007669"/>
    <property type="project" value="TreeGrafter"/>
</dbReference>
<dbReference type="SMART" id="SM00225">
    <property type="entry name" value="BTB"/>
    <property type="match status" value="1"/>
</dbReference>
<dbReference type="Pfam" id="PF00651">
    <property type="entry name" value="BTB"/>
    <property type="match status" value="1"/>
</dbReference>
<evidence type="ECO:0000256" key="1">
    <source>
        <dbReference type="ARBA" id="ARBA00004496"/>
    </source>
</evidence>
<dbReference type="Gene3D" id="1.25.40.420">
    <property type="match status" value="1"/>
</dbReference>
<dbReference type="Gene3D" id="3.30.710.10">
    <property type="entry name" value="Potassium Channel Kv1.1, Chain A"/>
    <property type="match status" value="1"/>
</dbReference>
<dbReference type="STRING" id="947166.A0A1D1VHL4"/>
<dbReference type="GO" id="GO:0005829">
    <property type="term" value="C:cytosol"/>
    <property type="evidence" value="ECO:0007669"/>
    <property type="project" value="TreeGrafter"/>
</dbReference>
<evidence type="ECO:0000313" key="7">
    <source>
        <dbReference type="EMBL" id="GAV00276.1"/>
    </source>
</evidence>
<accession>A0A1D1VHL4</accession>
<dbReference type="InterPro" id="IPR011333">
    <property type="entry name" value="SKP1/BTB/POZ_sf"/>
</dbReference>
<dbReference type="PANTHER" id="PTHR45774:SF3">
    <property type="entry name" value="BTB (POZ) DOMAIN-CONTAINING 2B-RELATED"/>
    <property type="match status" value="1"/>
</dbReference>
<dbReference type="InterPro" id="IPR012983">
    <property type="entry name" value="PHR"/>
</dbReference>
<reference evidence="7 8" key="1">
    <citation type="journal article" date="2016" name="Nat. Commun.">
        <title>Extremotolerant tardigrade genome and improved radiotolerance of human cultured cells by tardigrade-unique protein.</title>
        <authorList>
            <person name="Hashimoto T."/>
            <person name="Horikawa D.D."/>
            <person name="Saito Y."/>
            <person name="Kuwahara H."/>
            <person name="Kozuka-Hata H."/>
            <person name="Shin-I T."/>
            <person name="Minakuchi Y."/>
            <person name="Ohishi K."/>
            <person name="Motoyama A."/>
            <person name="Aizu T."/>
            <person name="Enomoto A."/>
            <person name="Kondo K."/>
            <person name="Tanaka S."/>
            <person name="Hara Y."/>
            <person name="Koshikawa S."/>
            <person name="Sagara H."/>
            <person name="Miura T."/>
            <person name="Yokobori S."/>
            <person name="Miyagawa K."/>
            <person name="Suzuki Y."/>
            <person name="Kubo T."/>
            <person name="Oyama M."/>
            <person name="Kohara Y."/>
            <person name="Fujiyama A."/>
            <person name="Arakawa K."/>
            <person name="Katayama T."/>
            <person name="Toyoda A."/>
            <person name="Kunieda T."/>
        </authorList>
    </citation>
    <scope>NUCLEOTIDE SEQUENCE [LARGE SCALE GENOMIC DNA]</scope>
    <source>
        <strain evidence="7 8">YOKOZUNA-1</strain>
    </source>
</reference>
<dbReference type="Proteomes" id="UP000186922">
    <property type="component" value="Unassembled WGS sequence"/>
</dbReference>
<feature type="compositionally biased region" description="Polar residues" evidence="5">
    <location>
        <begin position="55"/>
        <end position="69"/>
    </location>
</feature>
<comment type="pathway">
    <text evidence="2">Protein modification; protein ubiquitination.</text>
</comment>
<dbReference type="EMBL" id="BDGG01000006">
    <property type="protein sequence ID" value="GAV00276.1"/>
    <property type="molecule type" value="Genomic_DNA"/>
</dbReference>
<feature type="region of interest" description="Disordered" evidence="5">
    <location>
        <begin position="1"/>
        <end position="69"/>
    </location>
</feature>
<feature type="compositionally biased region" description="Low complexity" evidence="5">
    <location>
        <begin position="10"/>
        <end position="44"/>
    </location>
</feature>
<dbReference type="SMART" id="SM00875">
    <property type="entry name" value="BACK"/>
    <property type="match status" value="1"/>
</dbReference>
<dbReference type="Gene3D" id="2.60.120.820">
    <property type="entry name" value="PHR domain"/>
    <property type="match status" value="1"/>
</dbReference>
<dbReference type="AlphaFoldDB" id="A0A1D1VHL4"/>
<dbReference type="Pfam" id="PF07707">
    <property type="entry name" value="BACK"/>
    <property type="match status" value="1"/>
</dbReference>
<keyword evidence="8" id="KW-1185">Reference proteome</keyword>
<dbReference type="FunFam" id="1.25.40.420:FF:000008">
    <property type="entry name" value="BTB/POZ domain-containing protein POB1"/>
    <property type="match status" value="1"/>
</dbReference>
<dbReference type="OrthoDB" id="636773at2759"/>
<dbReference type="InterPro" id="IPR011705">
    <property type="entry name" value="BACK"/>
</dbReference>
<evidence type="ECO:0000256" key="4">
    <source>
        <dbReference type="ARBA" id="ARBA00022786"/>
    </source>
</evidence>
<dbReference type="PROSITE" id="PS50097">
    <property type="entry name" value="BTB"/>
    <property type="match status" value="1"/>
</dbReference>